<name>A0A645IKL3_9ZZZZ</name>
<organism evidence="1">
    <name type="scientific">bioreactor metagenome</name>
    <dbReference type="NCBI Taxonomy" id="1076179"/>
    <lineage>
        <taxon>unclassified sequences</taxon>
        <taxon>metagenomes</taxon>
        <taxon>ecological metagenomes</taxon>
    </lineage>
</organism>
<gene>
    <name evidence="1" type="ORF">SDC9_195467</name>
</gene>
<sequence>MNRFVEPLYQRGHILPPPIVERLIDRRVERIGTPVVKISSRIEIIVHVDAVHIVLLHDFRRSVDDKRSHFGQSRIKVEVSLIGDDPLRMQPGGMVFGQAVKRLRRGQRPTHRYAIGVNPRVKLQPARVCFVGPVRERVKAILRRKPRFSRQIGGPRETFRLIQRVRRGAHL</sequence>
<reference evidence="1" key="1">
    <citation type="submission" date="2019-08" db="EMBL/GenBank/DDBJ databases">
        <authorList>
            <person name="Kucharzyk K."/>
            <person name="Murdoch R.W."/>
            <person name="Higgins S."/>
            <person name="Loffler F."/>
        </authorList>
    </citation>
    <scope>NUCLEOTIDE SEQUENCE</scope>
</reference>
<dbReference type="EMBL" id="VSSQ01109677">
    <property type="protein sequence ID" value="MPN47863.1"/>
    <property type="molecule type" value="Genomic_DNA"/>
</dbReference>
<dbReference type="AlphaFoldDB" id="A0A645IKL3"/>
<comment type="caution">
    <text evidence="1">The sequence shown here is derived from an EMBL/GenBank/DDBJ whole genome shotgun (WGS) entry which is preliminary data.</text>
</comment>
<accession>A0A645IKL3</accession>
<protein>
    <submittedName>
        <fullName evidence="1">Uncharacterized protein</fullName>
    </submittedName>
</protein>
<evidence type="ECO:0000313" key="1">
    <source>
        <dbReference type="EMBL" id="MPN47863.1"/>
    </source>
</evidence>
<proteinExistence type="predicted"/>